<dbReference type="InterPro" id="IPR008160">
    <property type="entry name" value="Collagen"/>
</dbReference>
<keyword evidence="3" id="KW-0176">Collagen</keyword>
<protein>
    <submittedName>
        <fullName evidence="3">Collagen alpha-4(VI) chain</fullName>
    </submittedName>
</protein>
<evidence type="ECO:0000256" key="2">
    <source>
        <dbReference type="SAM" id="MobiDB-lite"/>
    </source>
</evidence>
<evidence type="ECO:0000313" key="4">
    <source>
        <dbReference type="Proteomes" id="UP000236333"/>
    </source>
</evidence>
<feature type="non-terminal residue" evidence="3">
    <location>
        <position position="292"/>
    </location>
</feature>
<dbReference type="GO" id="GO:0031012">
    <property type="term" value="C:extracellular matrix"/>
    <property type="evidence" value="ECO:0007669"/>
    <property type="project" value="TreeGrafter"/>
</dbReference>
<dbReference type="Gene3D" id="1.20.5.320">
    <property type="entry name" value="6-Phosphogluconate Dehydrogenase, domain 3"/>
    <property type="match status" value="1"/>
</dbReference>
<feature type="compositionally biased region" description="Low complexity" evidence="2">
    <location>
        <begin position="137"/>
        <end position="179"/>
    </location>
</feature>
<dbReference type="EMBL" id="PGGS01004042">
    <property type="protein sequence ID" value="PNG99118.1"/>
    <property type="molecule type" value="Genomic_DNA"/>
</dbReference>
<feature type="compositionally biased region" description="Low complexity" evidence="2">
    <location>
        <begin position="75"/>
        <end position="88"/>
    </location>
</feature>
<feature type="compositionally biased region" description="Acidic residues" evidence="2">
    <location>
        <begin position="89"/>
        <end position="112"/>
    </location>
</feature>
<keyword evidence="4" id="KW-1185">Reference proteome</keyword>
<dbReference type="Pfam" id="PF01391">
    <property type="entry name" value="Collagen"/>
    <property type="match status" value="1"/>
</dbReference>
<keyword evidence="1" id="KW-0175">Coiled coil</keyword>
<gene>
    <name evidence="3" type="ORF">TSOC_015110</name>
</gene>
<comment type="caution">
    <text evidence="3">The sequence shown here is derived from an EMBL/GenBank/DDBJ whole genome shotgun (WGS) entry which is preliminary data.</text>
</comment>
<dbReference type="Proteomes" id="UP000236333">
    <property type="component" value="Unassembled WGS sequence"/>
</dbReference>
<evidence type="ECO:0000256" key="1">
    <source>
        <dbReference type="SAM" id="Coils"/>
    </source>
</evidence>
<feature type="coiled-coil region" evidence="1">
    <location>
        <begin position="262"/>
        <end position="289"/>
    </location>
</feature>
<dbReference type="PANTHER" id="PTHR24023:SF1082">
    <property type="entry name" value="COLLAGEN TRIPLE HELIX REPEAT"/>
    <property type="match status" value="1"/>
</dbReference>
<dbReference type="GO" id="GO:0005615">
    <property type="term" value="C:extracellular space"/>
    <property type="evidence" value="ECO:0007669"/>
    <property type="project" value="TreeGrafter"/>
</dbReference>
<name>A0A2J7ZFT7_9CHLO</name>
<accession>A0A2J7ZFT7</accession>
<dbReference type="InterPro" id="IPR050149">
    <property type="entry name" value="Collagen_superfamily"/>
</dbReference>
<sequence>MSKIWCCVNPDGPQKCIGKNRNGLMCSKPGSSVLVSGNGRFCHLHPDADPAIDWPMIDNRDMWKLQLAIRPTGGAQVRPARRQVVQDVQQDDEEVEQAEPEPDVDNEPEPEVEPAGQHGLRGPPGPQGPPGQGQPGPRGLQGEQGQPGPRGLQGEQGQPGPRGLQGEQGQPGPRGLQGESGLPGLEVKLRQQSSQQHNMLMAQHEALDERLTKHIESSSSQNYDAFTAIKSVTDTAIKRVETSVNDLVGSLNVRLDAYDILLADMQTQNALLKNQLADMQTQNALLKNQLAD</sequence>
<organism evidence="3 4">
    <name type="scientific">Tetrabaena socialis</name>
    <dbReference type="NCBI Taxonomy" id="47790"/>
    <lineage>
        <taxon>Eukaryota</taxon>
        <taxon>Viridiplantae</taxon>
        <taxon>Chlorophyta</taxon>
        <taxon>core chlorophytes</taxon>
        <taxon>Chlorophyceae</taxon>
        <taxon>CS clade</taxon>
        <taxon>Chlamydomonadales</taxon>
        <taxon>Tetrabaenaceae</taxon>
        <taxon>Tetrabaena</taxon>
    </lineage>
</organism>
<dbReference type="PANTHER" id="PTHR24023">
    <property type="entry name" value="COLLAGEN ALPHA"/>
    <property type="match status" value="1"/>
</dbReference>
<evidence type="ECO:0000313" key="3">
    <source>
        <dbReference type="EMBL" id="PNG99118.1"/>
    </source>
</evidence>
<feature type="region of interest" description="Disordered" evidence="2">
    <location>
        <begin position="72"/>
        <end position="181"/>
    </location>
</feature>
<proteinExistence type="predicted"/>
<dbReference type="AlphaFoldDB" id="A0A2J7ZFT7"/>
<reference evidence="3 4" key="1">
    <citation type="journal article" date="2017" name="Mol. Biol. Evol.">
        <title>The 4-celled Tetrabaena socialis nuclear genome reveals the essential components for genetic control of cell number at the origin of multicellularity in the volvocine lineage.</title>
        <authorList>
            <person name="Featherston J."/>
            <person name="Arakaki Y."/>
            <person name="Hanschen E.R."/>
            <person name="Ferris P.J."/>
            <person name="Michod R.E."/>
            <person name="Olson B.J.S.C."/>
            <person name="Nozaki H."/>
            <person name="Durand P.M."/>
        </authorList>
    </citation>
    <scope>NUCLEOTIDE SEQUENCE [LARGE SCALE GENOMIC DNA]</scope>
    <source>
        <strain evidence="3 4">NIES-571</strain>
    </source>
</reference>